<keyword evidence="6" id="KW-0228">DNA excision</keyword>
<dbReference type="CDD" id="cd03270">
    <property type="entry name" value="ABC_UvrA_I"/>
    <property type="match status" value="1"/>
</dbReference>
<dbReference type="PROSITE" id="PS50893">
    <property type="entry name" value="ABC_TRANSPORTER_2"/>
    <property type="match status" value="1"/>
</dbReference>
<gene>
    <name evidence="15" type="ORF">PUT78_23125</name>
</gene>
<evidence type="ECO:0000256" key="4">
    <source>
        <dbReference type="ARBA" id="ARBA00022741"/>
    </source>
</evidence>
<dbReference type="InterPro" id="IPR003439">
    <property type="entry name" value="ABC_transporter-like_ATP-bd"/>
</dbReference>
<dbReference type="SUPFAM" id="SSF52540">
    <property type="entry name" value="P-loop containing nucleoside triphosphate hydrolases"/>
    <property type="match status" value="2"/>
</dbReference>
<keyword evidence="4" id="KW-0547">Nucleotide-binding</keyword>
<protein>
    <recommendedName>
        <fullName evidence="12">UvrABC system protein A</fullName>
    </recommendedName>
    <alternativeName>
        <fullName evidence="13">Excinuclease ABC subunit A</fullName>
    </alternativeName>
</protein>
<dbReference type="EMBL" id="JAQZSM010000081">
    <property type="protein sequence ID" value="MDD7973923.1"/>
    <property type="molecule type" value="Genomic_DNA"/>
</dbReference>
<dbReference type="Proteomes" id="UP001431784">
    <property type="component" value="Unassembled WGS sequence"/>
</dbReference>
<name>A0ABT5TIZ7_9RHOB</name>
<keyword evidence="3" id="KW-0677">Repeat</keyword>
<dbReference type="RefSeq" id="WP_274354574.1">
    <property type="nucleotide sequence ID" value="NZ_JAQZSM010000081.1"/>
</dbReference>
<evidence type="ECO:0000256" key="1">
    <source>
        <dbReference type="ARBA" id="ARBA00004496"/>
    </source>
</evidence>
<proteinExistence type="inferred from homology"/>
<evidence type="ECO:0000256" key="6">
    <source>
        <dbReference type="ARBA" id="ARBA00022769"/>
    </source>
</evidence>
<reference evidence="15" key="1">
    <citation type="submission" date="2023-02" db="EMBL/GenBank/DDBJ databases">
        <title>Description of Roseinatronobacter alkalisoli sp. nov., an alkaliphilic bacerium isolated from soda soil.</title>
        <authorList>
            <person name="Wei W."/>
        </authorList>
    </citation>
    <scope>NUCLEOTIDE SEQUENCE</scope>
    <source>
        <strain evidence="15">HJB301</strain>
    </source>
</reference>
<keyword evidence="5" id="KW-0227">DNA damage</keyword>
<dbReference type="PANTHER" id="PTHR43152">
    <property type="entry name" value="UVRABC SYSTEM PROTEIN A"/>
    <property type="match status" value="1"/>
</dbReference>
<evidence type="ECO:0000256" key="7">
    <source>
        <dbReference type="ARBA" id="ARBA00022840"/>
    </source>
</evidence>
<keyword evidence="16" id="KW-1185">Reference proteome</keyword>
<keyword evidence="7" id="KW-0067">ATP-binding</keyword>
<accession>A0ABT5TIZ7</accession>
<dbReference type="Gene3D" id="1.10.8.280">
    <property type="entry name" value="ABC transporter ATPase domain-like"/>
    <property type="match status" value="1"/>
</dbReference>
<evidence type="ECO:0000256" key="3">
    <source>
        <dbReference type="ARBA" id="ARBA00022737"/>
    </source>
</evidence>
<keyword evidence="9" id="KW-0238">DNA-binding</keyword>
<evidence type="ECO:0000256" key="13">
    <source>
        <dbReference type="ARBA" id="ARBA00042156"/>
    </source>
</evidence>
<keyword evidence="10" id="KW-0234">DNA repair</keyword>
<dbReference type="Gene3D" id="1.20.1580.10">
    <property type="entry name" value="ABC transporter ATPase like domain"/>
    <property type="match status" value="2"/>
</dbReference>
<dbReference type="Gene3D" id="3.40.50.300">
    <property type="entry name" value="P-loop containing nucleotide triphosphate hydrolases"/>
    <property type="match status" value="2"/>
</dbReference>
<evidence type="ECO:0000259" key="14">
    <source>
        <dbReference type="PROSITE" id="PS50893"/>
    </source>
</evidence>
<keyword evidence="8" id="KW-0267">Excision nuclease</keyword>
<evidence type="ECO:0000313" key="15">
    <source>
        <dbReference type="EMBL" id="MDD7973923.1"/>
    </source>
</evidence>
<evidence type="ECO:0000256" key="8">
    <source>
        <dbReference type="ARBA" id="ARBA00022881"/>
    </source>
</evidence>
<evidence type="ECO:0000256" key="10">
    <source>
        <dbReference type="ARBA" id="ARBA00023204"/>
    </source>
</evidence>
<evidence type="ECO:0000256" key="11">
    <source>
        <dbReference type="ARBA" id="ARBA00038000"/>
    </source>
</evidence>
<dbReference type="PANTHER" id="PTHR43152:SF2">
    <property type="entry name" value="DRUG RESISTANCE ABC TRANSPORTER"/>
    <property type="match status" value="1"/>
</dbReference>
<comment type="caution">
    <text evidence="15">The sequence shown here is derived from an EMBL/GenBank/DDBJ whole genome shotgun (WGS) entry which is preliminary data.</text>
</comment>
<evidence type="ECO:0000256" key="5">
    <source>
        <dbReference type="ARBA" id="ARBA00022763"/>
    </source>
</evidence>
<sequence length="772" mass="83788">MSTGSSKGPNDREPHNCIVIRGARENNLKNIDVDIPRGKIVAFTGVSGSGKTSLVFDTIGAEAQRQLNDTFTMFQRNRLPRFGRPDVDLIANISTPVMISQKRIGGNARSTVGTYSDVYALMRLLFSRLGKPFAGYSNAFSFNDPEGMCPDCEGIGRRKLLDRKQFFDMDKSLNEGPFRHGPFGADGWYIKVYTQSGRFDNDKKLRDYSKDEWQELLYGSDHKVRIGSGASAHNTNYEGVIDKFKRLYVQRDTSELSPANRAAAEAFIVSRTCSTCHGARLNQKALASRINGLNIADMAQMECADLIAEIGRISGEVGVGLTGEIIPRLQQFVDMGLGYLTLARETSTLSGGESQRIKMLRHLNSSLIEVIYVLDEPSIGLHVRDVERLTDMLVHLRNKGNTVLVIEHDPDMIGNADHVIDIGPGAGQKGGEVIYAGSVDGLRHADTPTGKAMRVGLALKSKVRTPKGFLPLRNVTRNNLKNVDVDIPEQVLTVVTGVAGSGKSSLITGAFMDCHPEAVVIDQSAIGISSRATPATYSNIMDPIRDIFAKATKSSPSLFSFNSKGACPDCNGLGITYTDLAFLDPIKTVCVTCEGQRFRQDVLKKTVEGKSIGDVLDMSIIDAATFFDQSKVSAGLGALVDVGLSYLGLGQTLSSLSGGELQRLKLATKLYDPAQIYVLDEPTTGLHPQDTDRLIAILDRLVDQGSTVIVIEHNLAVVAQADWVIDLGPEAGRNGGKVVFNGLPSNLVDAEKSLTGQYLRKAVWTKSAILGR</sequence>
<comment type="similarity">
    <text evidence="11">Belongs to the ABC transporter superfamily. UvrA family.</text>
</comment>
<evidence type="ECO:0000256" key="9">
    <source>
        <dbReference type="ARBA" id="ARBA00023125"/>
    </source>
</evidence>
<comment type="subcellular location">
    <subcellularLocation>
        <location evidence="1">Cytoplasm</location>
    </subcellularLocation>
</comment>
<keyword evidence="2" id="KW-0963">Cytoplasm</keyword>
<feature type="domain" description="ABC transporter" evidence="14">
    <location>
        <begin position="457"/>
        <end position="760"/>
    </location>
</feature>
<evidence type="ECO:0000256" key="12">
    <source>
        <dbReference type="ARBA" id="ARBA00039316"/>
    </source>
</evidence>
<evidence type="ECO:0000313" key="16">
    <source>
        <dbReference type="Proteomes" id="UP001431784"/>
    </source>
</evidence>
<dbReference type="InterPro" id="IPR027417">
    <property type="entry name" value="P-loop_NTPase"/>
</dbReference>
<evidence type="ECO:0000256" key="2">
    <source>
        <dbReference type="ARBA" id="ARBA00022490"/>
    </source>
</evidence>
<organism evidence="15 16">
    <name type="scientific">Roseinatronobacter alkalisoli</name>
    <dbReference type="NCBI Taxonomy" id="3028235"/>
    <lineage>
        <taxon>Bacteria</taxon>
        <taxon>Pseudomonadati</taxon>
        <taxon>Pseudomonadota</taxon>
        <taxon>Alphaproteobacteria</taxon>
        <taxon>Rhodobacterales</taxon>
        <taxon>Paracoccaceae</taxon>
        <taxon>Roseinatronobacter</taxon>
    </lineage>
</organism>